<keyword evidence="3" id="KW-1185">Reference proteome</keyword>
<evidence type="ECO:0000256" key="1">
    <source>
        <dbReference type="SAM" id="MobiDB-lite"/>
    </source>
</evidence>
<evidence type="ECO:0000313" key="3">
    <source>
        <dbReference type="Proteomes" id="UP001055172"/>
    </source>
</evidence>
<proteinExistence type="predicted"/>
<protein>
    <submittedName>
        <fullName evidence="2">Uncharacterized protein</fullName>
    </submittedName>
</protein>
<dbReference type="EMBL" id="BPPX01000053">
    <property type="protein sequence ID" value="GJC90441.1"/>
    <property type="molecule type" value="Genomic_DNA"/>
</dbReference>
<name>A0AA37H1W7_9PEZI</name>
<comment type="caution">
    <text evidence="2">The sequence shown here is derived from an EMBL/GenBank/DDBJ whole genome shotgun (WGS) entry which is preliminary data.</text>
</comment>
<dbReference type="Proteomes" id="UP001055172">
    <property type="component" value="Unassembled WGS sequence"/>
</dbReference>
<feature type="region of interest" description="Disordered" evidence="1">
    <location>
        <begin position="91"/>
        <end position="113"/>
    </location>
</feature>
<gene>
    <name evidence="2" type="ORF">ColLi_13279</name>
</gene>
<reference evidence="2 3" key="1">
    <citation type="submission" date="2021-07" db="EMBL/GenBank/DDBJ databases">
        <title>Genome data of Colletotrichum spaethianum.</title>
        <authorList>
            <person name="Utami Y.D."/>
            <person name="Hiruma K."/>
        </authorList>
    </citation>
    <scope>NUCLEOTIDE SEQUENCE [LARGE SCALE GENOMIC DNA]</scope>
    <source>
        <strain evidence="2 3">MAFF 242679</strain>
    </source>
</reference>
<dbReference type="AlphaFoldDB" id="A0AA37H1W7"/>
<sequence length="113" mass="12572">MDPSCVNELVGTFVYHYAGQSTEWEFGASNQELNLDVLYEVLKDIALPDMDIKYENASGKYAFVAIGIFSVDSASLDLTYERSAEGWHFKSSLSSSEPHNGSEDTKPFLDYGL</sequence>
<organism evidence="2 3">
    <name type="scientific">Colletotrichum liriopes</name>
    <dbReference type="NCBI Taxonomy" id="708192"/>
    <lineage>
        <taxon>Eukaryota</taxon>
        <taxon>Fungi</taxon>
        <taxon>Dikarya</taxon>
        <taxon>Ascomycota</taxon>
        <taxon>Pezizomycotina</taxon>
        <taxon>Sordariomycetes</taxon>
        <taxon>Hypocreomycetidae</taxon>
        <taxon>Glomerellales</taxon>
        <taxon>Glomerellaceae</taxon>
        <taxon>Colletotrichum</taxon>
        <taxon>Colletotrichum spaethianum species complex</taxon>
    </lineage>
</organism>
<evidence type="ECO:0000313" key="2">
    <source>
        <dbReference type="EMBL" id="GJC90441.1"/>
    </source>
</evidence>
<accession>A0AA37H1W7</accession>